<accession>A0A653I4D8</accession>
<sequence length="181" mass="21019">MLKRKDGKRSDWKRISKRSYAQSLIETEEFNGHVTLLHAIQVSHPLNVHYEKEHVCILDDGYMWLQQFPSNAHHAVTTMFDASGNIVQWYIDICLQNGFSDGSPWWEDLFLDIILLPSGDMYVMDTDELEDALSQGVIDKKQYELAYEEVEILKEKISTGDFELLKLAHQHKDTLMNAMNN</sequence>
<evidence type="ECO:0000313" key="2">
    <source>
        <dbReference type="EMBL" id="VWX33744.1"/>
    </source>
</evidence>
<evidence type="ECO:0000259" key="1">
    <source>
        <dbReference type="Pfam" id="PF04167"/>
    </source>
</evidence>
<protein>
    <recommendedName>
        <fullName evidence="1">DUF402 domain-containing protein</fullName>
    </recommendedName>
</protein>
<dbReference type="InterPro" id="IPR035930">
    <property type="entry name" value="FomD-like_sf"/>
</dbReference>
<proteinExistence type="predicted"/>
<dbReference type="Pfam" id="PF04167">
    <property type="entry name" value="DUF402"/>
    <property type="match status" value="1"/>
</dbReference>
<keyword evidence="3" id="KW-1185">Reference proteome</keyword>
<feature type="domain" description="DUF402" evidence="1">
    <location>
        <begin position="52"/>
        <end position="161"/>
    </location>
</feature>
<evidence type="ECO:0000313" key="3">
    <source>
        <dbReference type="Proteomes" id="UP000439752"/>
    </source>
</evidence>
<gene>
    <name evidence="2" type="ORF">EXIGUO9Y_130042</name>
</gene>
<dbReference type="EMBL" id="CABWKQ010000005">
    <property type="protein sequence ID" value="VWX33744.1"/>
    <property type="molecule type" value="Genomic_DNA"/>
</dbReference>
<dbReference type="PANTHER" id="PTHR41271:SF1">
    <property type="entry name" value="DUF402 DOMAIN-CONTAINING PROTEIN"/>
    <property type="match status" value="1"/>
</dbReference>
<name>A0A653I4D8_9BACL</name>
<dbReference type="InterPro" id="IPR007295">
    <property type="entry name" value="DUF402"/>
</dbReference>
<dbReference type="PANTHER" id="PTHR41271">
    <property type="entry name" value="DUF402 DOMAIN-CONTAINING PROTEIN"/>
    <property type="match status" value="1"/>
</dbReference>
<dbReference type="Gene3D" id="2.40.380.10">
    <property type="entry name" value="FomD-like"/>
    <property type="match status" value="1"/>
</dbReference>
<dbReference type="AlphaFoldDB" id="A0A653I4D8"/>
<dbReference type="Proteomes" id="UP000439752">
    <property type="component" value="Unassembled WGS sequence"/>
</dbReference>
<dbReference type="SUPFAM" id="SSF159234">
    <property type="entry name" value="FomD-like"/>
    <property type="match status" value="1"/>
</dbReference>
<reference evidence="2 3" key="1">
    <citation type="submission" date="2019-10" db="EMBL/GenBank/DDBJ databases">
        <authorList>
            <person name="Karimi E."/>
        </authorList>
    </citation>
    <scope>NUCLEOTIDE SEQUENCE [LARGE SCALE GENOMIC DNA]</scope>
    <source>
        <strain evidence="2">Exiguobacterium sp. 9Y</strain>
    </source>
</reference>
<organism evidence="2 3">
    <name type="scientific">Exiguobacterium oxidotolerans</name>
    <dbReference type="NCBI Taxonomy" id="223958"/>
    <lineage>
        <taxon>Bacteria</taxon>
        <taxon>Bacillati</taxon>
        <taxon>Bacillota</taxon>
        <taxon>Bacilli</taxon>
        <taxon>Bacillales</taxon>
        <taxon>Bacillales Family XII. Incertae Sedis</taxon>
        <taxon>Exiguobacterium</taxon>
    </lineage>
</organism>